<organism evidence="1">
    <name type="scientific">Picea glauca</name>
    <name type="common">White spruce</name>
    <name type="synonym">Pinus glauca</name>
    <dbReference type="NCBI Taxonomy" id="3330"/>
    <lineage>
        <taxon>Eukaryota</taxon>
        <taxon>Viridiplantae</taxon>
        <taxon>Streptophyta</taxon>
        <taxon>Embryophyta</taxon>
        <taxon>Tracheophyta</taxon>
        <taxon>Spermatophyta</taxon>
        <taxon>Pinopsida</taxon>
        <taxon>Pinidae</taxon>
        <taxon>Conifers I</taxon>
        <taxon>Pinales</taxon>
        <taxon>Pinaceae</taxon>
        <taxon>Picea</taxon>
    </lineage>
</organism>
<keyword evidence="1" id="KW-0496">Mitochondrion</keyword>
<proteinExistence type="predicted"/>
<comment type="caution">
    <text evidence="1">The sequence shown here is derived from an EMBL/GenBank/DDBJ whole genome shotgun (WGS) entry which is preliminary data.</text>
</comment>
<geneLocation type="mitochondrion" evidence="1"/>
<reference evidence="1" key="1">
    <citation type="journal article" date="2015" name="Genome Biol. Evol.">
        <title>Organellar Genomes of White Spruce (Picea glauca): Assembly and Annotation.</title>
        <authorList>
            <person name="Jackman S.D."/>
            <person name="Warren R.L."/>
            <person name="Gibb E.A."/>
            <person name="Vandervalk B.P."/>
            <person name="Mohamadi H."/>
            <person name="Chu J."/>
            <person name="Raymond A."/>
            <person name="Pleasance S."/>
            <person name="Coope R."/>
            <person name="Wildung M.R."/>
            <person name="Ritland C.E."/>
            <person name="Bousquet J."/>
            <person name="Jones S.J."/>
            <person name="Bohlmann J."/>
            <person name="Birol I."/>
        </authorList>
    </citation>
    <scope>NUCLEOTIDE SEQUENCE [LARGE SCALE GENOMIC DNA]</scope>
    <source>
        <tissue evidence="1">Flushing bud</tissue>
    </source>
</reference>
<name>A0A101LW01_PICGL</name>
<dbReference type="AlphaFoldDB" id="A0A101LW01"/>
<gene>
    <name evidence="1" type="ORF">ABT39_MTgene1475</name>
</gene>
<dbReference type="EMBL" id="LKAM01000011">
    <property type="protein sequence ID" value="KUM46376.1"/>
    <property type="molecule type" value="Genomic_DNA"/>
</dbReference>
<evidence type="ECO:0000313" key="1">
    <source>
        <dbReference type="EMBL" id="KUM46376.1"/>
    </source>
</evidence>
<accession>A0A101LW01</accession>
<sequence length="64" mass="7200">MPWVLPLDLWLNMGSLSKRAVVLYLEEMLQGKLPLPLLSLSLLLGLDLGLEMLLEMELEALPLL</sequence>
<protein>
    <submittedName>
        <fullName evidence="1">Uncharacterized protein</fullName>
    </submittedName>
</protein>